<dbReference type="OrthoDB" id="5955962at2"/>
<evidence type="ECO:0000313" key="3">
    <source>
        <dbReference type="Proteomes" id="UP000315949"/>
    </source>
</evidence>
<gene>
    <name evidence="2" type="ORF">FQY79_05315</name>
</gene>
<accession>A0A5C5U2X6</accession>
<dbReference type="Proteomes" id="UP000315949">
    <property type="component" value="Unassembled WGS sequence"/>
</dbReference>
<keyword evidence="1" id="KW-0472">Membrane</keyword>
<keyword evidence="1" id="KW-1133">Transmembrane helix</keyword>
<evidence type="ECO:0000313" key="2">
    <source>
        <dbReference type="EMBL" id="TWT20733.1"/>
    </source>
</evidence>
<comment type="caution">
    <text evidence="2">The sequence shown here is derived from an EMBL/GenBank/DDBJ whole genome shotgun (WGS) entry which is preliminary data.</text>
</comment>
<dbReference type="EMBL" id="VOHE01000002">
    <property type="protein sequence ID" value="TWT20733.1"/>
    <property type="molecule type" value="Genomic_DNA"/>
</dbReference>
<feature type="transmembrane region" description="Helical" evidence="1">
    <location>
        <begin position="107"/>
        <end position="125"/>
    </location>
</feature>
<sequence>MRQVFSSARIENAQAVAKLLADQGIEVRLDNPRGLRSSIRGNFSYRDHHQPAPRATVWVIRSDDQPRARQLLREAGLLEASPANPSSFLPSVGHDARLRTQSPTRRARMRLGLLVLAAVALALWLNQFRNPGWDLPEPARTPAAAPAFDPALQPIAVDADAIHRIPTPPALAATLAAMELATVPAATLCLSLDGEEADTAALAVARAAGLDPQPSAACAGPGPWLRVAVDDYRTDGSGTGTVALATTRADTATTQRRLDVRRDGDEWQVADGR</sequence>
<name>A0A5C5U2X6_9GAMM</name>
<reference evidence="2 3" key="1">
    <citation type="submission" date="2019-07" db="EMBL/GenBank/DDBJ databases">
        <title>Luteimonas sp. YD-1 nov., isolated from acidic soil.</title>
        <authorList>
            <person name="Zhou J."/>
        </authorList>
    </citation>
    <scope>NUCLEOTIDE SEQUENCE [LARGE SCALE GENOMIC DNA]</scope>
    <source>
        <strain evidence="2 3">YD-1</strain>
    </source>
</reference>
<evidence type="ECO:0000256" key="1">
    <source>
        <dbReference type="SAM" id="Phobius"/>
    </source>
</evidence>
<proteinExistence type="predicted"/>
<keyword evidence="3" id="KW-1185">Reference proteome</keyword>
<dbReference type="RefSeq" id="WP_146311449.1">
    <property type="nucleotide sequence ID" value="NZ_VOHE01000002.1"/>
</dbReference>
<dbReference type="AlphaFoldDB" id="A0A5C5U2X6"/>
<organism evidence="2 3">
    <name type="scientific">Luteimonas wenzhouensis</name>
    <dbReference type="NCBI Taxonomy" id="2599615"/>
    <lineage>
        <taxon>Bacteria</taxon>
        <taxon>Pseudomonadati</taxon>
        <taxon>Pseudomonadota</taxon>
        <taxon>Gammaproteobacteria</taxon>
        <taxon>Lysobacterales</taxon>
        <taxon>Lysobacteraceae</taxon>
        <taxon>Luteimonas</taxon>
    </lineage>
</organism>
<protein>
    <submittedName>
        <fullName evidence="2">DUF2007 domain-containing protein</fullName>
    </submittedName>
</protein>
<keyword evidence="1" id="KW-0812">Transmembrane</keyword>